<dbReference type="Gene3D" id="1.10.10.10">
    <property type="entry name" value="Winged helix-like DNA-binding domain superfamily/Winged helix DNA-binding domain"/>
    <property type="match status" value="1"/>
</dbReference>
<dbReference type="GO" id="GO:0000976">
    <property type="term" value="F:transcription cis-regulatory region binding"/>
    <property type="evidence" value="ECO:0007669"/>
    <property type="project" value="TreeGrafter"/>
</dbReference>
<dbReference type="AlphaFoldDB" id="A0AAQ2IR27"/>
<comment type="similarity">
    <text evidence="1">Belongs to the LysR transcriptional regulatory family.</text>
</comment>
<evidence type="ECO:0000256" key="2">
    <source>
        <dbReference type="ARBA" id="ARBA00023015"/>
    </source>
</evidence>
<dbReference type="PROSITE" id="PS50931">
    <property type="entry name" value="HTH_LYSR"/>
    <property type="match status" value="1"/>
</dbReference>
<keyword evidence="4" id="KW-0804">Transcription</keyword>
<accession>A0AAQ2IR27</accession>
<gene>
    <name evidence="6" type="ORF">CWB74_17925</name>
</gene>
<dbReference type="InterPro" id="IPR036390">
    <property type="entry name" value="WH_DNA-bd_sf"/>
</dbReference>
<evidence type="ECO:0000256" key="4">
    <source>
        <dbReference type="ARBA" id="ARBA00023163"/>
    </source>
</evidence>
<organism evidence="6 7">
    <name type="scientific">Pseudoalteromonas piscicida</name>
    <dbReference type="NCBI Taxonomy" id="43662"/>
    <lineage>
        <taxon>Bacteria</taxon>
        <taxon>Pseudomonadati</taxon>
        <taxon>Pseudomonadota</taxon>
        <taxon>Gammaproteobacteria</taxon>
        <taxon>Alteromonadales</taxon>
        <taxon>Pseudoalteromonadaceae</taxon>
        <taxon>Pseudoalteromonas</taxon>
    </lineage>
</organism>
<evidence type="ECO:0000313" key="6">
    <source>
        <dbReference type="EMBL" id="TMN74734.1"/>
    </source>
</evidence>
<dbReference type="Pfam" id="PF03466">
    <property type="entry name" value="LysR_substrate"/>
    <property type="match status" value="1"/>
</dbReference>
<proteinExistence type="inferred from homology"/>
<dbReference type="InterPro" id="IPR000847">
    <property type="entry name" value="LysR_HTH_N"/>
</dbReference>
<dbReference type="PANTHER" id="PTHR30126">
    <property type="entry name" value="HTH-TYPE TRANSCRIPTIONAL REGULATOR"/>
    <property type="match status" value="1"/>
</dbReference>
<dbReference type="Pfam" id="PF00126">
    <property type="entry name" value="HTH_1"/>
    <property type="match status" value="1"/>
</dbReference>
<feature type="domain" description="HTH lysR-type" evidence="5">
    <location>
        <begin position="6"/>
        <end position="63"/>
    </location>
</feature>
<dbReference type="SUPFAM" id="SSF46785">
    <property type="entry name" value="Winged helix' DNA-binding domain"/>
    <property type="match status" value="1"/>
</dbReference>
<dbReference type="InterPro" id="IPR005119">
    <property type="entry name" value="LysR_subst-bd"/>
</dbReference>
<keyword evidence="3" id="KW-0238">DNA-binding</keyword>
<dbReference type="GO" id="GO:0003700">
    <property type="term" value="F:DNA-binding transcription factor activity"/>
    <property type="evidence" value="ECO:0007669"/>
    <property type="project" value="InterPro"/>
</dbReference>
<dbReference type="PRINTS" id="PR00039">
    <property type="entry name" value="HTHLYSR"/>
</dbReference>
<protein>
    <submittedName>
        <fullName evidence="6">LysR family transcriptional regulator</fullName>
    </submittedName>
</protein>
<evidence type="ECO:0000256" key="1">
    <source>
        <dbReference type="ARBA" id="ARBA00009437"/>
    </source>
</evidence>
<evidence type="ECO:0000256" key="3">
    <source>
        <dbReference type="ARBA" id="ARBA00023125"/>
    </source>
</evidence>
<dbReference type="CDD" id="cd05466">
    <property type="entry name" value="PBP2_LTTR_substrate"/>
    <property type="match status" value="1"/>
</dbReference>
<dbReference type="EMBL" id="PNEL01000052">
    <property type="protein sequence ID" value="TMN74734.1"/>
    <property type="molecule type" value="Genomic_DNA"/>
</dbReference>
<dbReference type="PANTHER" id="PTHR30126:SF99">
    <property type="entry name" value="TRANSCRIPTIONAL REGULATOR LYSR FAMILY"/>
    <property type="match status" value="1"/>
</dbReference>
<dbReference type="SUPFAM" id="SSF53850">
    <property type="entry name" value="Periplasmic binding protein-like II"/>
    <property type="match status" value="1"/>
</dbReference>
<reference evidence="7" key="2">
    <citation type="submission" date="2019-06" db="EMBL/GenBank/DDBJ databases">
        <title>Co-occurence of chitin degradation, pigmentation and bioactivity in marine Pseudoalteromonas.</title>
        <authorList>
            <person name="Sonnenschein E.C."/>
            <person name="Bech P.K."/>
        </authorList>
    </citation>
    <scope>NUCLEOTIDE SEQUENCE [LARGE SCALE GENOMIC DNA]</scope>
    <source>
        <strain evidence="7">S1607</strain>
    </source>
</reference>
<name>A0AAQ2IR27_PSEO7</name>
<dbReference type="Gene3D" id="3.40.190.290">
    <property type="match status" value="1"/>
</dbReference>
<comment type="caution">
    <text evidence="6">The sequence shown here is derived from an EMBL/GenBank/DDBJ whole genome shotgun (WGS) entry which is preliminary data.</text>
</comment>
<evidence type="ECO:0000259" key="5">
    <source>
        <dbReference type="PROSITE" id="PS50931"/>
    </source>
</evidence>
<reference evidence="6 7" key="1">
    <citation type="submission" date="2017-12" db="EMBL/GenBank/DDBJ databases">
        <authorList>
            <person name="Paulsen S."/>
            <person name="Gram L.K."/>
        </authorList>
    </citation>
    <scope>NUCLEOTIDE SEQUENCE [LARGE SCALE GENOMIC DNA]</scope>
    <source>
        <strain evidence="6 7">S1607</strain>
    </source>
</reference>
<dbReference type="InterPro" id="IPR036388">
    <property type="entry name" value="WH-like_DNA-bd_sf"/>
</dbReference>
<evidence type="ECO:0000313" key="7">
    <source>
        <dbReference type="Proteomes" id="UP000305423"/>
    </source>
</evidence>
<sequence length="302" mass="34656">MRHGLINSDWLRTFCALAETQNFTKTASLLHMTQPGVSQHILKLEQYLSKTLIIREGKSFELTPQGIEVLKYAQELLRNEKLLKEKLGDVDPFSGTCRISMPGGVGNLVYPWLIDLQVKLPKLKIHIQFNPTKIVDDLVRNNEVDIGLVTHNPDNEVFSSQTFLYEKLWLVLPKNSPHEGFPDLQDLGFVDHPDGKKMASKVLPVLFPDEYRGVDSLCISAYTNSAPKICHHVGAGIGYTVLDEFMVRLSPEYNKLRIVNSVDIPSDEIRFIYKKKWPLHPRHQYVMDYLVERAKLFRTENK</sequence>
<keyword evidence="2" id="KW-0805">Transcription regulation</keyword>
<dbReference type="Proteomes" id="UP000305423">
    <property type="component" value="Unassembled WGS sequence"/>
</dbReference>